<accession>A0A9P6R3D0</accession>
<protein>
    <submittedName>
        <fullName evidence="1">Uncharacterized protein</fullName>
    </submittedName>
</protein>
<organism evidence="1 2">
    <name type="scientific">Dissophora globulifera</name>
    <dbReference type="NCBI Taxonomy" id="979702"/>
    <lineage>
        <taxon>Eukaryota</taxon>
        <taxon>Fungi</taxon>
        <taxon>Fungi incertae sedis</taxon>
        <taxon>Mucoromycota</taxon>
        <taxon>Mortierellomycotina</taxon>
        <taxon>Mortierellomycetes</taxon>
        <taxon>Mortierellales</taxon>
        <taxon>Mortierellaceae</taxon>
        <taxon>Dissophora</taxon>
    </lineage>
</organism>
<comment type="caution">
    <text evidence="1">The sequence shown here is derived from an EMBL/GenBank/DDBJ whole genome shotgun (WGS) entry which is preliminary data.</text>
</comment>
<dbReference type="EMBL" id="JAAAIP010000876">
    <property type="protein sequence ID" value="KAG0311813.1"/>
    <property type="molecule type" value="Genomic_DNA"/>
</dbReference>
<sequence length="89" mass="10051">MYERGCEHFQTTGCVGKAQAVSTIAGFEEHDSANYLLKYANTLQLNNMRQLERQIIVDRRVLRAKQAAAETLPADANMEDKVIQILLLL</sequence>
<name>A0A9P6R3D0_9FUNG</name>
<dbReference type="OrthoDB" id="2437116at2759"/>
<gene>
    <name evidence="1" type="ORF">BGZ99_009887</name>
</gene>
<dbReference type="Proteomes" id="UP000738325">
    <property type="component" value="Unassembled WGS sequence"/>
</dbReference>
<evidence type="ECO:0000313" key="2">
    <source>
        <dbReference type="Proteomes" id="UP000738325"/>
    </source>
</evidence>
<proteinExistence type="predicted"/>
<dbReference type="AlphaFoldDB" id="A0A9P6R3D0"/>
<keyword evidence="2" id="KW-1185">Reference proteome</keyword>
<reference evidence="1" key="1">
    <citation type="journal article" date="2020" name="Fungal Divers.">
        <title>Resolving the Mortierellaceae phylogeny through synthesis of multi-gene phylogenetics and phylogenomics.</title>
        <authorList>
            <person name="Vandepol N."/>
            <person name="Liber J."/>
            <person name="Desiro A."/>
            <person name="Na H."/>
            <person name="Kennedy M."/>
            <person name="Barry K."/>
            <person name="Grigoriev I.V."/>
            <person name="Miller A.N."/>
            <person name="O'Donnell K."/>
            <person name="Stajich J.E."/>
            <person name="Bonito G."/>
        </authorList>
    </citation>
    <scope>NUCLEOTIDE SEQUENCE</scope>
    <source>
        <strain evidence="1">REB-010B</strain>
    </source>
</reference>
<evidence type="ECO:0000313" key="1">
    <source>
        <dbReference type="EMBL" id="KAG0311813.1"/>
    </source>
</evidence>